<reference evidence="1" key="1">
    <citation type="submission" date="2018-02" db="EMBL/GenBank/DDBJ databases">
        <title>Rhizophora mucronata_Transcriptome.</title>
        <authorList>
            <person name="Meera S.P."/>
            <person name="Sreeshan A."/>
            <person name="Augustine A."/>
        </authorList>
    </citation>
    <scope>NUCLEOTIDE SEQUENCE</scope>
    <source>
        <tissue evidence="1">Leaf</tissue>
    </source>
</reference>
<protein>
    <submittedName>
        <fullName evidence="1">Uncharacterized protein</fullName>
    </submittedName>
</protein>
<proteinExistence type="predicted"/>
<dbReference type="EMBL" id="GGEC01063660">
    <property type="protein sequence ID" value="MBX44144.1"/>
    <property type="molecule type" value="Transcribed_RNA"/>
</dbReference>
<accession>A0A2P2NP18</accession>
<organism evidence="1">
    <name type="scientific">Rhizophora mucronata</name>
    <name type="common">Asiatic mangrove</name>
    <dbReference type="NCBI Taxonomy" id="61149"/>
    <lineage>
        <taxon>Eukaryota</taxon>
        <taxon>Viridiplantae</taxon>
        <taxon>Streptophyta</taxon>
        <taxon>Embryophyta</taxon>
        <taxon>Tracheophyta</taxon>
        <taxon>Spermatophyta</taxon>
        <taxon>Magnoliopsida</taxon>
        <taxon>eudicotyledons</taxon>
        <taxon>Gunneridae</taxon>
        <taxon>Pentapetalae</taxon>
        <taxon>rosids</taxon>
        <taxon>fabids</taxon>
        <taxon>Malpighiales</taxon>
        <taxon>Rhizophoraceae</taxon>
        <taxon>Rhizophora</taxon>
    </lineage>
</organism>
<sequence length="85" mass="10030">MACRLWPKICIILDWLHHSQNQYRNNLSLIININGLSILPAQPQDQRDERIYLRFCEHQQAVKPAQHKLELSLKTIPNPYSTKPQ</sequence>
<dbReference type="AlphaFoldDB" id="A0A2P2NP18"/>
<name>A0A2P2NP18_RHIMU</name>
<evidence type="ECO:0000313" key="1">
    <source>
        <dbReference type="EMBL" id="MBX44144.1"/>
    </source>
</evidence>